<sequence>MIFSSIDFSCRSVALPDNFSVARGKRVSKMKNGQRKKSCRSKLQGTWSNTGGERCATRADHRVENFPSKRN</sequence>
<dbReference type="Proteomes" id="UP000011713">
    <property type="component" value="Unassembled WGS sequence"/>
</dbReference>
<keyword evidence="2" id="KW-1185">Reference proteome</keyword>
<reference evidence="1" key="2">
    <citation type="submission" date="2015-06" db="UniProtKB">
        <authorList>
            <consortium name="EnsemblProtists"/>
        </authorList>
    </citation>
    <scope>IDENTIFICATION</scope>
    <source>
        <strain evidence="1">Emoy2</strain>
    </source>
</reference>
<dbReference type="VEuPathDB" id="FungiDB:HpaG812879"/>
<accession>M4C1E1</accession>
<dbReference type="HOGENOM" id="CLU_2745457_0_0_1"/>
<name>M4C1E1_HYAAE</name>
<evidence type="ECO:0000313" key="2">
    <source>
        <dbReference type="Proteomes" id="UP000011713"/>
    </source>
</evidence>
<organism evidence="1 2">
    <name type="scientific">Hyaloperonospora arabidopsidis (strain Emoy2)</name>
    <name type="common">Downy mildew agent</name>
    <name type="synonym">Peronospora arabidopsidis</name>
    <dbReference type="NCBI Taxonomy" id="559515"/>
    <lineage>
        <taxon>Eukaryota</taxon>
        <taxon>Sar</taxon>
        <taxon>Stramenopiles</taxon>
        <taxon>Oomycota</taxon>
        <taxon>Peronosporomycetes</taxon>
        <taxon>Peronosporales</taxon>
        <taxon>Peronosporaceae</taxon>
        <taxon>Hyaloperonospora</taxon>
    </lineage>
</organism>
<protein>
    <submittedName>
        <fullName evidence="1">Uncharacterized protein</fullName>
    </submittedName>
</protein>
<dbReference type="EMBL" id="JH598092">
    <property type="status" value="NOT_ANNOTATED_CDS"/>
    <property type="molecule type" value="Genomic_DNA"/>
</dbReference>
<dbReference type="AlphaFoldDB" id="M4C1E1"/>
<evidence type="ECO:0000313" key="1">
    <source>
        <dbReference type="EnsemblProtists" id="HpaP812879"/>
    </source>
</evidence>
<proteinExistence type="predicted"/>
<reference evidence="2" key="1">
    <citation type="journal article" date="2010" name="Science">
        <title>Signatures of adaptation to obligate biotrophy in the Hyaloperonospora arabidopsidis genome.</title>
        <authorList>
            <person name="Baxter L."/>
            <person name="Tripathy S."/>
            <person name="Ishaque N."/>
            <person name="Boot N."/>
            <person name="Cabral A."/>
            <person name="Kemen E."/>
            <person name="Thines M."/>
            <person name="Ah-Fong A."/>
            <person name="Anderson R."/>
            <person name="Badejoko W."/>
            <person name="Bittner-Eddy P."/>
            <person name="Boore J.L."/>
            <person name="Chibucos M.C."/>
            <person name="Coates M."/>
            <person name="Dehal P."/>
            <person name="Delehaunty K."/>
            <person name="Dong S."/>
            <person name="Downton P."/>
            <person name="Dumas B."/>
            <person name="Fabro G."/>
            <person name="Fronick C."/>
            <person name="Fuerstenberg S.I."/>
            <person name="Fulton L."/>
            <person name="Gaulin E."/>
            <person name="Govers F."/>
            <person name="Hughes L."/>
            <person name="Humphray S."/>
            <person name="Jiang R.H."/>
            <person name="Judelson H."/>
            <person name="Kamoun S."/>
            <person name="Kyung K."/>
            <person name="Meijer H."/>
            <person name="Minx P."/>
            <person name="Morris P."/>
            <person name="Nelson J."/>
            <person name="Phuntumart V."/>
            <person name="Qutob D."/>
            <person name="Rehmany A."/>
            <person name="Rougon-Cardoso A."/>
            <person name="Ryden P."/>
            <person name="Torto-Alalibo T."/>
            <person name="Studholme D."/>
            <person name="Wang Y."/>
            <person name="Win J."/>
            <person name="Wood J."/>
            <person name="Clifton S.W."/>
            <person name="Rogers J."/>
            <person name="Van den Ackerveken G."/>
            <person name="Jones J.D."/>
            <person name="McDowell J.M."/>
            <person name="Beynon J."/>
            <person name="Tyler B.M."/>
        </authorList>
    </citation>
    <scope>NUCLEOTIDE SEQUENCE [LARGE SCALE GENOMIC DNA]</scope>
    <source>
        <strain evidence="2">Emoy2</strain>
    </source>
</reference>
<dbReference type="EnsemblProtists" id="HpaT812879">
    <property type="protein sequence ID" value="HpaP812879"/>
    <property type="gene ID" value="HpaG812879"/>
</dbReference>
<dbReference type="InParanoid" id="M4C1E1"/>